<comment type="subcellular location">
    <subcellularLocation>
        <location evidence="11">Cytoplasm</location>
    </subcellularLocation>
</comment>
<comment type="cofactor">
    <cofactor evidence="11">
        <name>Mg(2+)</name>
        <dbReference type="ChEBI" id="CHEBI:18420"/>
    </cofactor>
</comment>
<keyword evidence="3 11" id="KW-0597">Phosphoprotein</keyword>
<accession>A0ABV9QQ40</accession>
<dbReference type="InterPro" id="IPR032882">
    <property type="entry name" value="SrkA/RdoA"/>
</dbReference>
<evidence type="ECO:0000313" key="13">
    <source>
        <dbReference type="EMBL" id="MFC4818887.1"/>
    </source>
</evidence>
<protein>
    <recommendedName>
        <fullName evidence="11">Stress response kinase A</fullName>
        <ecNumber evidence="11">2.7.11.1</ecNumber>
    </recommendedName>
    <alternativeName>
        <fullName evidence="11">Serine/threonine-protein kinase SrkA</fullName>
    </alternativeName>
</protein>
<evidence type="ECO:0000256" key="1">
    <source>
        <dbReference type="ARBA" id="ARBA00022490"/>
    </source>
</evidence>
<evidence type="ECO:0000256" key="3">
    <source>
        <dbReference type="ARBA" id="ARBA00022553"/>
    </source>
</evidence>
<dbReference type="SUPFAM" id="SSF56112">
    <property type="entry name" value="Protein kinase-like (PK-like)"/>
    <property type="match status" value="1"/>
</dbReference>
<keyword evidence="14" id="KW-1185">Reference proteome</keyword>
<dbReference type="Gene3D" id="1.10.510.10">
    <property type="entry name" value="Transferase(Phosphotransferase) domain 1"/>
    <property type="match status" value="1"/>
</dbReference>
<dbReference type="NCBIfam" id="NF008738">
    <property type="entry name" value="PRK11768.1"/>
    <property type="match status" value="1"/>
</dbReference>
<evidence type="ECO:0000313" key="14">
    <source>
        <dbReference type="Proteomes" id="UP001595886"/>
    </source>
</evidence>
<keyword evidence="9 11" id="KW-0460">Magnesium</keyword>
<evidence type="ECO:0000256" key="4">
    <source>
        <dbReference type="ARBA" id="ARBA00022679"/>
    </source>
</evidence>
<evidence type="ECO:0000256" key="6">
    <source>
        <dbReference type="ARBA" id="ARBA00022741"/>
    </source>
</evidence>
<feature type="domain" description="Aminoglycoside phosphotransferase" evidence="12">
    <location>
        <begin position="35"/>
        <end position="257"/>
    </location>
</feature>
<comment type="caution">
    <text evidence="13">The sequence shown here is derived from an EMBL/GenBank/DDBJ whole genome shotgun (WGS) entry which is preliminary data.</text>
</comment>
<comment type="similarity">
    <text evidence="11">Belongs to the SrkA/RdoA protein kinase family.</text>
</comment>
<keyword evidence="10 11" id="KW-0346">Stress response</keyword>
<comment type="function">
    <text evidence="11">A protein kinase that phosphorylates Ser and Thr residues. Probably acts to suppress the effects of stress linked to accumulation of reactive oxygen species. Probably involved in the extracytoplasmic stress response.</text>
</comment>
<evidence type="ECO:0000259" key="12">
    <source>
        <dbReference type="Pfam" id="PF01636"/>
    </source>
</evidence>
<feature type="active site" description="Proton acceptor" evidence="11">
    <location>
        <position position="202"/>
    </location>
</feature>
<keyword evidence="6 11" id="KW-0547">Nucleotide-binding</keyword>
<evidence type="ECO:0000256" key="8">
    <source>
        <dbReference type="ARBA" id="ARBA00022840"/>
    </source>
</evidence>
<evidence type="ECO:0000256" key="7">
    <source>
        <dbReference type="ARBA" id="ARBA00022777"/>
    </source>
</evidence>
<evidence type="ECO:0000256" key="9">
    <source>
        <dbReference type="ARBA" id="ARBA00022842"/>
    </source>
</evidence>
<dbReference type="RefSeq" id="WP_380018622.1">
    <property type="nucleotide sequence ID" value="NZ_JBHSHD010000002.1"/>
</dbReference>
<keyword evidence="2 11" id="KW-0723">Serine/threonine-protein kinase</keyword>
<gene>
    <name evidence="11" type="primary">srkA</name>
    <name evidence="13" type="ORF">ACFO6Q_01045</name>
</gene>
<evidence type="ECO:0000256" key="5">
    <source>
        <dbReference type="ARBA" id="ARBA00022723"/>
    </source>
</evidence>
<dbReference type="Gene3D" id="1.20.1270.170">
    <property type="match status" value="1"/>
</dbReference>
<dbReference type="HAMAP" id="MF_01497">
    <property type="entry name" value="SrkA_kinase"/>
    <property type="match status" value="1"/>
</dbReference>
<dbReference type="InterPro" id="IPR011009">
    <property type="entry name" value="Kinase-like_dom_sf"/>
</dbReference>
<feature type="site" description="ATP" evidence="11">
    <location>
        <position position="36"/>
    </location>
</feature>
<comment type="subunit">
    <text evidence="11">Monomer.</text>
</comment>
<dbReference type="PANTHER" id="PTHR39573">
    <property type="entry name" value="STRESS RESPONSE KINASE A"/>
    <property type="match status" value="1"/>
</dbReference>
<dbReference type="InterPro" id="IPR002575">
    <property type="entry name" value="Aminoglycoside_PTrfase"/>
</dbReference>
<dbReference type="EMBL" id="JBHSHD010000002">
    <property type="protein sequence ID" value="MFC4818887.1"/>
    <property type="molecule type" value="Genomic_DNA"/>
</dbReference>
<comment type="catalytic activity">
    <reaction evidence="11">
        <text>L-seryl-[protein] + ATP = O-phospho-L-seryl-[protein] + ADP + H(+)</text>
        <dbReference type="Rhea" id="RHEA:17989"/>
        <dbReference type="Rhea" id="RHEA-COMP:9863"/>
        <dbReference type="Rhea" id="RHEA-COMP:11604"/>
        <dbReference type="ChEBI" id="CHEBI:15378"/>
        <dbReference type="ChEBI" id="CHEBI:29999"/>
        <dbReference type="ChEBI" id="CHEBI:30616"/>
        <dbReference type="ChEBI" id="CHEBI:83421"/>
        <dbReference type="ChEBI" id="CHEBI:456216"/>
        <dbReference type="EC" id="2.7.11.1"/>
    </reaction>
</comment>
<keyword evidence="8 11" id="KW-0067">ATP-binding</keyword>
<sequence length="317" mass="35092">MADSDTPYAGLSPDTVLDAIDAAGYVSDGRLLALASYENRVYQVGVEDGAPLVAKFYRPGRWSDAAIAEEHAFALELADAELPMVAPLRVGGATLLRHAGFRYALYPRRGGRAPELESAEHLAWMGRLLARLHGVGARARFRERGAIDTDTFVREAARAVLASGLLPERLDEVYRARTDAIATQIDARFDAIAPARLRLHGDCHAGNVLWTDAGPHFVDLDDARSGPAVQDLWMLAPSARALDALLEGYAEFRDFDARELDLIEPLRVMRQVHWAGWVAARWHDPAFPRAFAHVGEARWWEQHLNDLGEALSRLQDE</sequence>
<feature type="binding site" evidence="11">
    <location>
        <position position="207"/>
    </location>
    <ligand>
        <name>Mg(2+)</name>
        <dbReference type="ChEBI" id="CHEBI:18420"/>
    </ligand>
</feature>
<keyword evidence="5 11" id="KW-0479">Metal-binding</keyword>
<keyword evidence="1 11" id="KW-0963">Cytoplasm</keyword>
<feature type="active site" evidence="11">
    <location>
        <position position="219"/>
    </location>
</feature>
<dbReference type="Proteomes" id="UP001595886">
    <property type="component" value="Unassembled WGS sequence"/>
</dbReference>
<evidence type="ECO:0000256" key="10">
    <source>
        <dbReference type="ARBA" id="ARBA00023016"/>
    </source>
</evidence>
<dbReference type="EC" id="2.7.11.1" evidence="11"/>
<proteinExistence type="inferred from homology"/>
<evidence type="ECO:0000256" key="2">
    <source>
        <dbReference type="ARBA" id="ARBA00022527"/>
    </source>
</evidence>
<name>A0ABV9QQ40_9GAMM</name>
<keyword evidence="4 11" id="KW-0808">Transferase</keyword>
<evidence type="ECO:0000256" key="11">
    <source>
        <dbReference type="HAMAP-Rule" id="MF_01497"/>
    </source>
</evidence>
<reference evidence="14" key="1">
    <citation type="journal article" date="2019" name="Int. J. Syst. Evol. Microbiol.">
        <title>The Global Catalogue of Microorganisms (GCM) 10K type strain sequencing project: providing services to taxonomists for standard genome sequencing and annotation.</title>
        <authorList>
            <consortium name="The Broad Institute Genomics Platform"/>
            <consortium name="The Broad Institute Genome Sequencing Center for Infectious Disease"/>
            <person name="Wu L."/>
            <person name="Ma J."/>
        </authorList>
    </citation>
    <scope>NUCLEOTIDE SEQUENCE [LARGE SCALE GENOMIC DNA]</scope>
    <source>
        <strain evidence="14">CCUG 30340</strain>
    </source>
</reference>
<dbReference type="PANTHER" id="PTHR39573:SF1">
    <property type="entry name" value="STRESS RESPONSE KINASE A"/>
    <property type="match status" value="1"/>
</dbReference>
<organism evidence="13 14">
    <name type="scientific">Dokdonella ginsengisoli</name>
    <dbReference type="NCBI Taxonomy" id="363846"/>
    <lineage>
        <taxon>Bacteria</taxon>
        <taxon>Pseudomonadati</taxon>
        <taxon>Pseudomonadota</taxon>
        <taxon>Gammaproteobacteria</taxon>
        <taxon>Lysobacterales</taxon>
        <taxon>Rhodanobacteraceae</taxon>
        <taxon>Dokdonella</taxon>
    </lineage>
</organism>
<dbReference type="Gene3D" id="3.30.200.70">
    <property type="match status" value="1"/>
</dbReference>
<comment type="catalytic activity">
    <reaction evidence="11">
        <text>L-threonyl-[protein] + ATP = O-phospho-L-threonyl-[protein] + ADP + H(+)</text>
        <dbReference type="Rhea" id="RHEA:46608"/>
        <dbReference type="Rhea" id="RHEA-COMP:11060"/>
        <dbReference type="Rhea" id="RHEA-COMP:11605"/>
        <dbReference type="ChEBI" id="CHEBI:15378"/>
        <dbReference type="ChEBI" id="CHEBI:30013"/>
        <dbReference type="ChEBI" id="CHEBI:30616"/>
        <dbReference type="ChEBI" id="CHEBI:61977"/>
        <dbReference type="ChEBI" id="CHEBI:456216"/>
        <dbReference type="EC" id="2.7.11.1"/>
    </reaction>
</comment>
<feature type="binding site" evidence="11">
    <location>
        <position position="219"/>
    </location>
    <ligand>
        <name>Mg(2+)</name>
        <dbReference type="ChEBI" id="CHEBI:18420"/>
    </ligand>
</feature>
<dbReference type="GO" id="GO:0004674">
    <property type="term" value="F:protein serine/threonine kinase activity"/>
    <property type="evidence" value="ECO:0007669"/>
    <property type="project" value="UniProtKB-KW"/>
</dbReference>
<keyword evidence="7 11" id="KW-0418">Kinase</keyword>
<dbReference type="Pfam" id="PF01636">
    <property type="entry name" value="APH"/>
    <property type="match status" value="1"/>
</dbReference>